<evidence type="ECO:0000256" key="3">
    <source>
        <dbReference type="ARBA" id="ARBA00022106"/>
    </source>
</evidence>
<dbReference type="PIRSF" id="PIRSF006603">
    <property type="entry name" value="DinF"/>
    <property type="match status" value="1"/>
</dbReference>
<accession>A0AA36Y5U6</accession>
<protein>
    <recommendedName>
        <fullName evidence="3">Multidrug export protein MepA</fullName>
    </recommendedName>
</protein>
<dbReference type="CDD" id="cd13143">
    <property type="entry name" value="MATE_MepA_like"/>
    <property type="match status" value="1"/>
</dbReference>
<keyword evidence="5" id="KW-1003">Cell membrane</keyword>
<keyword evidence="6 10" id="KW-0812">Transmembrane</keyword>
<comment type="caution">
    <text evidence="11">The sequence shown here is derived from an EMBL/GenBank/DDBJ whole genome shotgun (WGS) entry which is preliminary data.</text>
</comment>
<keyword evidence="4" id="KW-0813">Transport</keyword>
<evidence type="ECO:0000256" key="10">
    <source>
        <dbReference type="SAM" id="Phobius"/>
    </source>
</evidence>
<keyword evidence="9" id="KW-0046">Antibiotic resistance</keyword>
<dbReference type="GO" id="GO:0046677">
    <property type="term" value="P:response to antibiotic"/>
    <property type="evidence" value="ECO:0007669"/>
    <property type="project" value="UniProtKB-KW"/>
</dbReference>
<comment type="subcellular location">
    <subcellularLocation>
        <location evidence="1">Cell membrane</location>
        <topology evidence="1">Multi-pass membrane protein</topology>
    </subcellularLocation>
</comment>
<feature type="transmembrane region" description="Helical" evidence="10">
    <location>
        <begin position="227"/>
        <end position="255"/>
    </location>
</feature>
<dbReference type="PANTHER" id="PTHR43823">
    <property type="entry name" value="SPORULATION PROTEIN YKVU"/>
    <property type="match status" value="1"/>
</dbReference>
<dbReference type="GO" id="GO:0005886">
    <property type="term" value="C:plasma membrane"/>
    <property type="evidence" value="ECO:0007669"/>
    <property type="project" value="UniProtKB-SubCell"/>
</dbReference>
<keyword evidence="12" id="KW-1185">Reference proteome</keyword>
<feature type="transmembrane region" description="Helical" evidence="10">
    <location>
        <begin position="83"/>
        <end position="106"/>
    </location>
</feature>
<dbReference type="RefSeq" id="WP_009532930.1">
    <property type="nucleotide sequence ID" value="NZ_JH590862.1"/>
</dbReference>
<evidence type="ECO:0000256" key="1">
    <source>
        <dbReference type="ARBA" id="ARBA00004651"/>
    </source>
</evidence>
<gene>
    <name evidence="11" type="ORF">HMPREF9623_01097</name>
</gene>
<feature type="transmembrane region" description="Helical" evidence="10">
    <location>
        <begin position="350"/>
        <end position="371"/>
    </location>
</feature>
<dbReference type="GeneID" id="86940853"/>
<feature type="transmembrane region" description="Helical" evidence="10">
    <location>
        <begin position="126"/>
        <end position="144"/>
    </location>
</feature>
<evidence type="ECO:0000256" key="6">
    <source>
        <dbReference type="ARBA" id="ARBA00022692"/>
    </source>
</evidence>
<dbReference type="InterPro" id="IPR045070">
    <property type="entry name" value="MATE_MepA-like"/>
</dbReference>
<keyword evidence="8 10" id="KW-0472">Membrane</keyword>
<feature type="transmembrane region" description="Helical" evidence="10">
    <location>
        <begin position="47"/>
        <end position="71"/>
    </location>
</feature>
<feature type="transmembrane region" description="Helical" evidence="10">
    <location>
        <begin position="308"/>
        <end position="330"/>
    </location>
</feature>
<name>A0AA36Y5U6_9FIRM</name>
<dbReference type="AlphaFoldDB" id="A0AA36Y5U6"/>
<proteinExistence type="inferred from homology"/>
<dbReference type="InterPro" id="IPR051327">
    <property type="entry name" value="MATE_MepA_subfamily"/>
</dbReference>
<feature type="transmembrane region" description="Helical" evidence="10">
    <location>
        <begin position="261"/>
        <end position="281"/>
    </location>
</feature>
<organism evidence="11 12">
    <name type="scientific">Stomatobaculum longum</name>
    <dbReference type="NCBI Taxonomy" id="796942"/>
    <lineage>
        <taxon>Bacteria</taxon>
        <taxon>Bacillati</taxon>
        <taxon>Bacillota</taxon>
        <taxon>Clostridia</taxon>
        <taxon>Lachnospirales</taxon>
        <taxon>Lachnospiraceae</taxon>
        <taxon>Stomatobaculum</taxon>
    </lineage>
</organism>
<feature type="transmembrane region" description="Helical" evidence="10">
    <location>
        <begin position="156"/>
        <end position="177"/>
    </location>
</feature>
<dbReference type="InterPro" id="IPR048279">
    <property type="entry name" value="MdtK-like"/>
</dbReference>
<dbReference type="GO" id="GO:0042910">
    <property type="term" value="F:xenobiotic transmembrane transporter activity"/>
    <property type="evidence" value="ECO:0007669"/>
    <property type="project" value="InterPro"/>
</dbReference>
<sequence>MSREREFLEYVLSSMLAMIGQSIYILADTYFVAKGLGANGLAALNLAIPIYNFINSVGLMIGIGGAARFIISRTVGDAERSRRIYTTAAISGVLAGLCFSLLGLFFVDPLTVLLGAKAETYEMTKIYLRMVLLFAPAFISNSIFSAFVKNDGGPKLAMLGMIAGSVFNTIFDYIFIFPMGLGIFGAVLATVFSPVMGILVLSLHLIRKKSSFYPVKRGYRFEELRRMLSLGVSSLISEITTGIVMIVFNIIILRLAGNAGVAAYGVLANIILVVIAVYNGIAQGSQPLFGRFFASHDTEKLHLTYRDALIAVGLASAVFYVAMMGFPAQITALFNHENNAEMQRLAVEGFRLYFTSCVFLGFNLLTIMYFVSTARDKQAQVLSLLRGIVLVLPFLLLFSALFGMTGVWIAMPAAEIVVTGIGIRMLRGKERKAA</sequence>
<evidence type="ECO:0000256" key="9">
    <source>
        <dbReference type="ARBA" id="ARBA00023251"/>
    </source>
</evidence>
<evidence type="ECO:0000256" key="8">
    <source>
        <dbReference type="ARBA" id="ARBA00023136"/>
    </source>
</evidence>
<feature type="transmembrane region" description="Helical" evidence="10">
    <location>
        <begin position="183"/>
        <end position="206"/>
    </location>
</feature>
<feature type="transmembrane region" description="Helical" evidence="10">
    <location>
        <begin position="383"/>
        <end position="402"/>
    </location>
</feature>
<dbReference type="Proteomes" id="UP000018466">
    <property type="component" value="Unassembled WGS sequence"/>
</dbReference>
<evidence type="ECO:0000256" key="7">
    <source>
        <dbReference type="ARBA" id="ARBA00022989"/>
    </source>
</evidence>
<comment type="similarity">
    <text evidence="2">Belongs to the multi antimicrobial extrusion (MATE) (TC 2.A.66.1) family. MepA subfamily.</text>
</comment>
<evidence type="ECO:0000313" key="11">
    <source>
        <dbReference type="EMBL" id="EHO17498.1"/>
    </source>
</evidence>
<feature type="transmembrane region" description="Helical" evidence="10">
    <location>
        <begin position="7"/>
        <end position="27"/>
    </location>
</feature>
<evidence type="ECO:0000313" key="12">
    <source>
        <dbReference type="Proteomes" id="UP000018466"/>
    </source>
</evidence>
<dbReference type="PANTHER" id="PTHR43823:SF3">
    <property type="entry name" value="MULTIDRUG EXPORT PROTEIN MEPA"/>
    <property type="match status" value="1"/>
</dbReference>
<dbReference type="InterPro" id="IPR002528">
    <property type="entry name" value="MATE_fam"/>
</dbReference>
<dbReference type="GO" id="GO:0015297">
    <property type="term" value="F:antiporter activity"/>
    <property type="evidence" value="ECO:0007669"/>
    <property type="project" value="InterPro"/>
</dbReference>
<evidence type="ECO:0000256" key="5">
    <source>
        <dbReference type="ARBA" id="ARBA00022475"/>
    </source>
</evidence>
<feature type="transmembrane region" description="Helical" evidence="10">
    <location>
        <begin position="408"/>
        <end position="426"/>
    </location>
</feature>
<evidence type="ECO:0000256" key="4">
    <source>
        <dbReference type="ARBA" id="ARBA00022448"/>
    </source>
</evidence>
<evidence type="ECO:0000256" key="2">
    <source>
        <dbReference type="ARBA" id="ARBA00008417"/>
    </source>
</evidence>
<dbReference type="EMBL" id="AGEL01000006">
    <property type="protein sequence ID" value="EHO17498.1"/>
    <property type="molecule type" value="Genomic_DNA"/>
</dbReference>
<reference evidence="11 12" key="1">
    <citation type="submission" date="2011-10" db="EMBL/GenBank/DDBJ databases">
        <title>The Genome Sequence of Lachnospiraceae bacterium ACC2.</title>
        <authorList>
            <consortium name="The Broad Institute Genome Sequencing Platform"/>
            <person name="Earl A."/>
            <person name="Ward D."/>
            <person name="Feldgarden M."/>
            <person name="Gevers D."/>
            <person name="Sizova M."/>
            <person name="Hazen A."/>
            <person name="Epstein S."/>
            <person name="Young S.K."/>
            <person name="Zeng Q."/>
            <person name="Gargeya S."/>
            <person name="Fitzgerald M."/>
            <person name="Haas B."/>
            <person name="Abouelleil A."/>
            <person name="Alvarado L."/>
            <person name="Arachchi H.M."/>
            <person name="Berlin A."/>
            <person name="Brown A."/>
            <person name="Chapman S.B."/>
            <person name="Chen Z."/>
            <person name="Dunbar C."/>
            <person name="Freedman E."/>
            <person name="Gearin G."/>
            <person name="Goldberg J."/>
            <person name="Griggs A."/>
            <person name="Gujja S."/>
            <person name="Heiman D."/>
            <person name="Howarth C."/>
            <person name="Larson L."/>
            <person name="Lui A."/>
            <person name="MacDonald P.J.P."/>
            <person name="Montmayeur A."/>
            <person name="Murphy C."/>
            <person name="Neiman D."/>
            <person name="Pearson M."/>
            <person name="Priest M."/>
            <person name="Roberts A."/>
            <person name="Saif S."/>
            <person name="Shea T."/>
            <person name="Shenoy N."/>
            <person name="Sisk P."/>
            <person name="Stolte C."/>
            <person name="Sykes S."/>
            <person name="Wortman J."/>
            <person name="Nusbaum C."/>
            <person name="Birren B."/>
        </authorList>
    </citation>
    <scope>NUCLEOTIDE SEQUENCE [LARGE SCALE GENOMIC DNA]</scope>
    <source>
        <strain evidence="11 12">ACC2</strain>
    </source>
</reference>
<keyword evidence="7 10" id="KW-1133">Transmembrane helix</keyword>
<dbReference type="Pfam" id="PF01554">
    <property type="entry name" value="MatE"/>
    <property type="match status" value="2"/>
</dbReference>